<dbReference type="InterPro" id="IPR014710">
    <property type="entry name" value="RmlC-like_jellyroll"/>
</dbReference>
<keyword evidence="6" id="KW-0443">Lipid metabolism</keyword>
<dbReference type="SUPFAM" id="SSF54637">
    <property type="entry name" value="Thioesterase/thiol ester dehydrase-isomerase"/>
    <property type="match status" value="2"/>
</dbReference>
<evidence type="ECO:0000256" key="5">
    <source>
        <dbReference type="ARBA" id="ARBA00022801"/>
    </source>
</evidence>
<dbReference type="CDD" id="cd03445">
    <property type="entry name" value="Thioesterase_II_repeat2"/>
    <property type="match status" value="1"/>
</dbReference>
<evidence type="ECO:0000256" key="6">
    <source>
        <dbReference type="ARBA" id="ARBA00023098"/>
    </source>
</evidence>
<reference evidence="10" key="1">
    <citation type="submission" date="2018-01" db="EMBL/GenBank/DDBJ databases">
        <authorList>
            <person name="Mao J.F."/>
        </authorList>
    </citation>
    <scope>NUCLEOTIDE SEQUENCE</scope>
    <source>
        <strain evidence="10">Huo1</strain>
        <tissue evidence="10">Leaf</tissue>
    </source>
</reference>
<dbReference type="CDD" id="cd03444">
    <property type="entry name" value="Thioesterase_II_repeat1"/>
    <property type="match status" value="1"/>
</dbReference>
<dbReference type="InterPro" id="IPR018488">
    <property type="entry name" value="cNMP-bd_CS"/>
</dbReference>
<proteinExistence type="inferred from homology"/>
<dbReference type="InterPro" id="IPR018490">
    <property type="entry name" value="cNMP-bd_dom_sf"/>
</dbReference>
<evidence type="ECO:0000256" key="7">
    <source>
        <dbReference type="ARBA" id="ARBA00035880"/>
    </source>
</evidence>
<dbReference type="GO" id="GO:0047617">
    <property type="term" value="F:fatty acyl-CoA hydrolase activity"/>
    <property type="evidence" value="ECO:0007669"/>
    <property type="project" value="UniProtKB-EC"/>
</dbReference>
<comment type="subunit">
    <text evidence="4">Homotetramer.</text>
</comment>
<dbReference type="CDD" id="cd00038">
    <property type="entry name" value="CAP_ED"/>
    <property type="match status" value="1"/>
</dbReference>
<sequence length="434" mass="49056">MNPESVTVIEFLGCVPLLQTLPSSSHKKIAEVVFVKRYDQGDSIVCGGDGADGIYFIWEGEAEVCGSLHSDDKSHAEYHLKQYDFFGHGMSPSTQPVDVLALSKLTCLVLPNDQVHLLKPKSIWSADDAQEKHPLIERILQLDPIEVDVFQGITLPDAIKHVSVFGGQFLGQALAAACKTVDSQKIVHSLHAYFILPGDLSRPIIYKVHRVRDGKSFATRRVEAIQREKVLFTLMVSFQNEEQLFIHQVVAMPSVPDPEKLISREELQEQRLVDPRIPRTYRIEAAGTDFFRWPIELRFCEPDTAATNYKKSRPSLRYWFRARGILSDDQALHRCIVAYASDLFFLEVSLHPHYEKDLKSTNVSLDHSMWFHKPLRADDWLLYVIDSPISHSGRGFVNGRMFTRTGELVVSIAQEGLLRRAREPAPAPASASKL</sequence>
<dbReference type="GO" id="GO:0006637">
    <property type="term" value="P:acyl-CoA metabolic process"/>
    <property type="evidence" value="ECO:0007669"/>
    <property type="project" value="InterPro"/>
</dbReference>
<comment type="catalytic activity">
    <reaction evidence="7">
        <text>a fatty acyl-CoA + H2O = a fatty acid + CoA + H(+)</text>
        <dbReference type="Rhea" id="RHEA:16781"/>
        <dbReference type="ChEBI" id="CHEBI:15377"/>
        <dbReference type="ChEBI" id="CHEBI:15378"/>
        <dbReference type="ChEBI" id="CHEBI:28868"/>
        <dbReference type="ChEBI" id="CHEBI:57287"/>
        <dbReference type="ChEBI" id="CHEBI:77636"/>
        <dbReference type="EC" id="3.1.2.20"/>
    </reaction>
</comment>
<dbReference type="NCBIfam" id="TIGR00189">
    <property type="entry name" value="tesB"/>
    <property type="match status" value="1"/>
</dbReference>
<name>A0A8X8YRD1_SALSN</name>
<dbReference type="Pfam" id="PF02551">
    <property type="entry name" value="Acyl_CoA_thio"/>
    <property type="match status" value="1"/>
</dbReference>
<gene>
    <name evidence="10" type="ORF">SASPL_102530</name>
</gene>
<evidence type="ECO:0000256" key="2">
    <source>
        <dbReference type="ARBA" id="ARBA00004872"/>
    </source>
</evidence>
<evidence type="ECO:0000256" key="4">
    <source>
        <dbReference type="ARBA" id="ARBA00011881"/>
    </source>
</evidence>
<dbReference type="Gene3D" id="2.60.120.10">
    <property type="entry name" value="Jelly Rolls"/>
    <property type="match status" value="1"/>
</dbReference>
<dbReference type="EC" id="3.1.2.20" evidence="8"/>
<dbReference type="Proteomes" id="UP000298416">
    <property type="component" value="Unassembled WGS sequence"/>
</dbReference>
<comment type="caution">
    <text evidence="10">The sequence shown here is derived from an EMBL/GenBank/DDBJ whole genome shotgun (WGS) entry which is preliminary data.</text>
</comment>
<dbReference type="Gene3D" id="2.40.160.210">
    <property type="entry name" value="Acyl-CoA thioesterase, double hotdog domain"/>
    <property type="match status" value="1"/>
</dbReference>
<comment type="subcellular location">
    <subcellularLocation>
        <location evidence="1">Peroxisome matrix</location>
    </subcellularLocation>
</comment>
<dbReference type="InterPro" id="IPR000595">
    <property type="entry name" value="cNMP-bd_dom"/>
</dbReference>
<dbReference type="InterPro" id="IPR049449">
    <property type="entry name" value="TesB_ACOT8-like_N"/>
</dbReference>
<dbReference type="InterPro" id="IPR029069">
    <property type="entry name" value="HotDog_dom_sf"/>
</dbReference>
<dbReference type="GO" id="GO:0009062">
    <property type="term" value="P:fatty acid catabolic process"/>
    <property type="evidence" value="ECO:0007669"/>
    <property type="project" value="TreeGrafter"/>
</dbReference>
<comment type="similarity">
    <text evidence="3">Belongs to the C/M/P thioester hydrolase family.</text>
</comment>
<dbReference type="InterPro" id="IPR042171">
    <property type="entry name" value="Acyl-CoA_hotdog"/>
</dbReference>
<feature type="domain" description="Cyclic nucleotide-binding" evidence="9">
    <location>
        <begin position="17"/>
        <end position="87"/>
    </location>
</feature>
<dbReference type="EMBL" id="PNBA02000001">
    <property type="protein sequence ID" value="KAG6437610.1"/>
    <property type="molecule type" value="Genomic_DNA"/>
</dbReference>
<dbReference type="Pfam" id="PF00027">
    <property type="entry name" value="cNMP_binding"/>
    <property type="match status" value="1"/>
</dbReference>
<keyword evidence="11" id="KW-1185">Reference proteome</keyword>
<evidence type="ECO:0000259" key="9">
    <source>
        <dbReference type="PROSITE" id="PS50042"/>
    </source>
</evidence>
<dbReference type="AlphaFoldDB" id="A0A8X8YRD1"/>
<comment type="pathway">
    <text evidence="2">Lipid metabolism; fatty acid metabolism.</text>
</comment>
<evidence type="ECO:0000256" key="1">
    <source>
        <dbReference type="ARBA" id="ARBA00004253"/>
    </source>
</evidence>
<protein>
    <recommendedName>
        <fullName evidence="8">acyl-CoA hydrolase</fullName>
        <ecNumber evidence="8">3.1.2.20</ecNumber>
    </recommendedName>
</protein>
<dbReference type="InterPro" id="IPR025652">
    <property type="entry name" value="TesB_C"/>
</dbReference>
<dbReference type="FunFam" id="2.60.120.10:FF:000109">
    <property type="entry name" value="Acyl-CoA thioesterase II"/>
    <property type="match status" value="1"/>
</dbReference>
<evidence type="ECO:0000256" key="8">
    <source>
        <dbReference type="ARBA" id="ARBA00038894"/>
    </source>
</evidence>
<evidence type="ECO:0000313" key="11">
    <source>
        <dbReference type="Proteomes" id="UP000298416"/>
    </source>
</evidence>
<dbReference type="PANTHER" id="PTHR11066">
    <property type="entry name" value="ACYL-COA THIOESTERASE"/>
    <property type="match status" value="1"/>
</dbReference>
<keyword evidence="5" id="KW-0378">Hydrolase</keyword>
<dbReference type="PROSITE" id="PS50042">
    <property type="entry name" value="CNMP_BINDING_3"/>
    <property type="match status" value="1"/>
</dbReference>
<dbReference type="PANTHER" id="PTHR11066:SF34">
    <property type="entry name" value="ACYL-COENZYME A THIOESTERASE 8"/>
    <property type="match status" value="1"/>
</dbReference>
<organism evidence="10">
    <name type="scientific">Salvia splendens</name>
    <name type="common">Scarlet sage</name>
    <dbReference type="NCBI Taxonomy" id="180675"/>
    <lineage>
        <taxon>Eukaryota</taxon>
        <taxon>Viridiplantae</taxon>
        <taxon>Streptophyta</taxon>
        <taxon>Embryophyta</taxon>
        <taxon>Tracheophyta</taxon>
        <taxon>Spermatophyta</taxon>
        <taxon>Magnoliopsida</taxon>
        <taxon>eudicotyledons</taxon>
        <taxon>Gunneridae</taxon>
        <taxon>Pentapetalae</taxon>
        <taxon>asterids</taxon>
        <taxon>lamiids</taxon>
        <taxon>Lamiales</taxon>
        <taxon>Lamiaceae</taxon>
        <taxon>Nepetoideae</taxon>
        <taxon>Mentheae</taxon>
        <taxon>Salviinae</taxon>
        <taxon>Salvia</taxon>
        <taxon>Salvia subgen. Calosphace</taxon>
        <taxon>core Calosphace</taxon>
    </lineage>
</organism>
<dbReference type="Pfam" id="PF13622">
    <property type="entry name" value="4HBT_3"/>
    <property type="match status" value="1"/>
</dbReference>
<evidence type="ECO:0000256" key="3">
    <source>
        <dbReference type="ARBA" id="ARBA00006538"/>
    </source>
</evidence>
<dbReference type="SUPFAM" id="SSF51206">
    <property type="entry name" value="cAMP-binding domain-like"/>
    <property type="match status" value="1"/>
</dbReference>
<accession>A0A8X8YRD1</accession>
<dbReference type="PROSITE" id="PS00888">
    <property type="entry name" value="CNMP_BINDING_1"/>
    <property type="match status" value="1"/>
</dbReference>
<evidence type="ECO:0000313" key="10">
    <source>
        <dbReference type="EMBL" id="KAG6437610.1"/>
    </source>
</evidence>
<dbReference type="InterPro" id="IPR003703">
    <property type="entry name" value="Acyl_CoA_thio"/>
</dbReference>
<dbReference type="FunFam" id="2.40.160.210:FF:000003">
    <property type="entry name" value="Acyl-CoA thioesterase II"/>
    <property type="match status" value="1"/>
</dbReference>
<dbReference type="GO" id="GO:0005782">
    <property type="term" value="C:peroxisomal matrix"/>
    <property type="evidence" value="ECO:0007669"/>
    <property type="project" value="UniProtKB-SubCell"/>
</dbReference>
<reference evidence="10" key="2">
    <citation type="submission" date="2020-08" db="EMBL/GenBank/DDBJ databases">
        <title>Plant Genome Project.</title>
        <authorList>
            <person name="Zhang R.-G."/>
        </authorList>
    </citation>
    <scope>NUCLEOTIDE SEQUENCE</scope>
    <source>
        <strain evidence="10">Huo1</strain>
        <tissue evidence="10">Leaf</tissue>
    </source>
</reference>